<gene>
    <name evidence="1" type="ORF">AVDCRST_MAG75-2875</name>
</gene>
<reference evidence="1" key="1">
    <citation type="submission" date="2020-02" db="EMBL/GenBank/DDBJ databases">
        <authorList>
            <person name="Meier V. D."/>
        </authorList>
    </citation>
    <scope>NUCLEOTIDE SEQUENCE</scope>
    <source>
        <strain evidence="1">AVDCRST_MAG75</strain>
    </source>
</reference>
<name>A0A6N3IZ44_9ACTN</name>
<protein>
    <submittedName>
        <fullName evidence="1">Uncharacterized protein</fullName>
    </submittedName>
</protein>
<dbReference type="EMBL" id="CADCUO010000203">
    <property type="protein sequence ID" value="CAA9412958.1"/>
    <property type="molecule type" value="Genomic_DNA"/>
</dbReference>
<accession>A0A6N3IZ44</accession>
<dbReference type="AlphaFoldDB" id="A0A6N3IZ44"/>
<sequence length="59" mass="6299">MVTVPFYSIDSAPLINSARTVAPAACPPGVWRIMAVSTCLRMLSVKVRATVIRAPALEV</sequence>
<organism evidence="1">
    <name type="scientific">uncultured Propionibacteriaceae bacterium</name>
    <dbReference type="NCBI Taxonomy" id="257457"/>
    <lineage>
        <taxon>Bacteria</taxon>
        <taxon>Bacillati</taxon>
        <taxon>Actinomycetota</taxon>
        <taxon>Actinomycetes</taxon>
        <taxon>Propionibacteriales</taxon>
        <taxon>Propionibacteriaceae</taxon>
        <taxon>environmental samples</taxon>
    </lineage>
</organism>
<proteinExistence type="predicted"/>
<evidence type="ECO:0000313" key="1">
    <source>
        <dbReference type="EMBL" id="CAA9412958.1"/>
    </source>
</evidence>